<keyword evidence="1" id="KW-1133">Transmembrane helix</keyword>
<keyword evidence="1" id="KW-0812">Transmembrane</keyword>
<feature type="transmembrane region" description="Helical" evidence="1">
    <location>
        <begin position="58"/>
        <end position="81"/>
    </location>
</feature>
<proteinExistence type="predicted"/>
<evidence type="ECO:0000256" key="1">
    <source>
        <dbReference type="SAM" id="Phobius"/>
    </source>
</evidence>
<accession>A0ABT9NF62</accession>
<feature type="transmembrane region" description="Helical" evidence="1">
    <location>
        <begin position="406"/>
        <end position="423"/>
    </location>
</feature>
<feature type="transmembrane region" description="Helical" evidence="1">
    <location>
        <begin position="216"/>
        <end position="235"/>
    </location>
</feature>
<name>A0ABT9NF62_9ACTO</name>
<dbReference type="EMBL" id="JAUSQX010000001">
    <property type="protein sequence ID" value="MDP9806005.1"/>
    <property type="molecule type" value="Genomic_DNA"/>
</dbReference>
<feature type="transmembrane region" description="Helical" evidence="1">
    <location>
        <begin position="443"/>
        <end position="462"/>
    </location>
</feature>
<evidence type="ECO:0008006" key="4">
    <source>
        <dbReference type="Google" id="ProtNLM"/>
    </source>
</evidence>
<evidence type="ECO:0000313" key="2">
    <source>
        <dbReference type="EMBL" id="MDP9806005.1"/>
    </source>
</evidence>
<gene>
    <name evidence="2" type="ORF">J2S70_000587</name>
</gene>
<feature type="transmembrane region" description="Helical" evidence="1">
    <location>
        <begin position="374"/>
        <end position="394"/>
    </location>
</feature>
<comment type="caution">
    <text evidence="2">The sequence shown here is derived from an EMBL/GenBank/DDBJ whole genome shotgun (WGS) entry which is preliminary data.</text>
</comment>
<feature type="transmembrane region" description="Helical" evidence="1">
    <location>
        <begin position="469"/>
        <end position="490"/>
    </location>
</feature>
<reference evidence="2 3" key="1">
    <citation type="submission" date="2023-07" db="EMBL/GenBank/DDBJ databases">
        <title>Sequencing the genomes of 1000 actinobacteria strains.</title>
        <authorList>
            <person name="Klenk H.-P."/>
        </authorList>
    </citation>
    <scope>NUCLEOTIDE SEQUENCE [LARGE SCALE GENOMIC DNA]</scope>
    <source>
        <strain evidence="2 3">DSM 17163</strain>
    </source>
</reference>
<dbReference type="RefSeq" id="WP_307682252.1">
    <property type="nucleotide sequence ID" value="NZ_JAUSQX010000001.1"/>
</dbReference>
<dbReference type="InterPro" id="IPR046671">
    <property type="entry name" value="DUF6541"/>
</dbReference>
<feature type="transmembrane region" description="Helical" evidence="1">
    <location>
        <begin position="101"/>
        <end position="119"/>
    </location>
</feature>
<feature type="transmembrane region" description="Helical" evidence="1">
    <location>
        <begin position="242"/>
        <end position="262"/>
    </location>
</feature>
<feature type="transmembrane region" description="Helical" evidence="1">
    <location>
        <begin position="32"/>
        <end position="51"/>
    </location>
</feature>
<organism evidence="2 3">
    <name type="scientific">Trueperella bonasi</name>
    <dbReference type="NCBI Taxonomy" id="312286"/>
    <lineage>
        <taxon>Bacteria</taxon>
        <taxon>Bacillati</taxon>
        <taxon>Actinomycetota</taxon>
        <taxon>Actinomycetes</taxon>
        <taxon>Actinomycetales</taxon>
        <taxon>Actinomycetaceae</taxon>
        <taxon>Trueperella</taxon>
    </lineage>
</organism>
<sequence>MIIAGYALALLVLNVAPGYALARAVRIPRRIAVASAGALSLAVVGLLSNVYHFCAIAWTLGSFATGATSLVFFGVILSRLIPSFLPTDWQECAPPGRYRMFAYVVPLLAVAILVVPILMRVDLSLPSSQADPMYHYNALHAIGYHQDASMFGAMQANYGINTIPTNYPAVWHAVLALINPQAPALASHVFAYLVLPILWVGSITFLGRVVLGSAGVLTPLVAAVFPHFLTFLSLARGFWPNALAYAHIPAVLGIIVLAWRQIAGTEADWSRFGGYVTLVLVMVVGIGLTHPSAVFSVLWLLLPTALHVAYHAVRAGLSGTRRRVFIACLGFLVLALALCANPNVWGYIIREHPRNWDTTERIATLAAQLSVGPGVVWVLAIIVAVVTLAVTTLGTRALWPMGNMRWIIAGWCAQWLLVFGAYVNGNPFANLAGIWYHDPNRLLAVQTIPSAIILVALLSRLTRTIRATIVCSAALAVAAGGIQWGAFAAASQPPIGAGKMMTRADFEFFASLDDYVEPGAVVLGDPATGLGYAPLYSGVDVVFTQVNRTAADHDGTYLVTHVDDIAHDPHICRILARYGIEYFYQTEDFTFQKRQRSERWPGLYRVDASKGFTKVADTERGTLWKFTACLHPGQDLPPRIDWWDVVARRTPLSTEEIFAVKSAEWSCRIHGECE</sequence>
<dbReference type="Proteomes" id="UP001243212">
    <property type="component" value="Unassembled WGS sequence"/>
</dbReference>
<evidence type="ECO:0000313" key="3">
    <source>
        <dbReference type="Proteomes" id="UP001243212"/>
    </source>
</evidence>
<keyword evidence="1" id="KW-0472">Membrane</keyword>
<protein>
    <recommendedName>
        <fullName evidence="4">4-amino-4-deoxy-L-arabinose transferase-like glycosyltransferase</fullName>
    </recommendedName>
</protein>
<feature type="transmembrane region" description="Helical" evidence="1">
    <location>
        <begin position="189"/>
        <end position="210"/>
    </location>
</feature>
<keyword evidence="3" id="KW-1185">Reference proteome</keyword>
<feature type="transmembrane region" description="Helical" evidence="1">
    <location>
        <begin position="274"/>
        <end position="302"/>
    </location>
</feature>
<dbReference type="Pfam" id="PF20176">
    <property type="entry name" value="DUF6541"/>
    <property type="match status" value="1"/>
</dbReference>
<feature type="transmembrane region" description="Helical" evidence="1">
    <location>
        <begin position="323"/>
        <end position="348"/>
    </location>
</feature>